<reference evidence="1 2" key="1">
    <citation type="journal article" date="2014" name="FEMS Microbiol. Lett.">
        <title>The genome of the Erwinia amylovora phage PhiEaH1 reveals greater diversity and broadens the applicability of phages for the treatment of fire blight.</title>
        <authorList>
            <person name="Meczker K."/>
            <person name="Domotor D."/>
            <person name="Vass J."/>
            <person name="Rakhely G."/>
            <person name="Schneider G."/>
            <person name="Kovacs T."/>
        </authorList>
    </citation>
    <scope>NUCLEOTIDE SEQUENCE [LARGE SCALE GENOMIC DNA]</scope>
</reference>
<dbReference type="GeneID" id="18500949"/>
<keyword evidence="2" id="KW-1185">Reference proteome</keyword>
<sequence>MNASNNANVNVNVNGKNELVVTVAGKDYVFDKNKSNVGKVNLGGEFPFPIFDGIKNDIAKNNWVAGYVTQEFNGKQAALIMAGPIEEMLVGETAMTWFALDVNAPEAEEAQVAKLVSSEKGFSTYEANGKKFCFDDTTAENGSFIKPDYLGVVLPAAIQHALAKPCRMAVFKYQAKTLMIEVYQAPRSWGMGSDGIWIIEDVETLNIVN</sequence>
<name>W8CZD5_9CAUD</name>
<dbReference type="EMBL" id="KF623294">
    <property type="protein sequence ID" value="AGX01772.1"/>
    <property type="molecule type" value="Genomic_DNA"/>
</dbReference>
<dbReference type="KEGG" id="vg:18500949"/>
<organism evidence="1 2">
    <name type="scientific">Erwinia phage PhiEaH1</name>
    <dbReference type="NCBI Taxonomy" id="1401669"/>
    <lineage>
        <taxon>Viruses</taxon>
        <taxon>Duplodnaviria</taxon>
        <taxon>Heunggongvirae</taxon>
        <taxon>Uroviricota</taxon>
        <taxon>Caudoviricetes</taxon>
        <taxon>Chimalliviridae</taxon>
        <taxon>Iapetusvirus</taxon>
        <taxon>Iapetusvirus EaH1</taxon>
    </lineage>
</organism>
<evidence type="ECO:0000313" key="2">
    <source>
        <dbReference type="Proteomes" id="UP000204235"/>
    </source>
</evidence>
<protein>
    <submittedName>
        <fullName evidence="1">Uncharacterized protein</fullName>
    </submittedName>
</protein>
<dbReference type="RefSeq" id="YP_009010103.1">
    <property type="nucleotide sequence ID" value="NC_023610.1"/>
</dbReference>
<accession>W8CZD5</accession>
<proteinExistence type="predicted"/>
<dbReference type="Proteomes" id="UP000204235">
    <property type="component" value="Segment"/>
</dbReference>
<evidence type="ECO:0000313" key="1">
    <source>
        <dbReference type="EMBL" id="AGX01772.1"/>
    </source>
</evidence>